<evidence type="ECO:0000313" key="3">
    <source>
        <dbReference type="Proteomes" id="UP000092154"/>
    </source>
</evidence>
<proteinExistence type="predicted"/>
<reference evidence="2 3" key="1">
    <citation type="submission" date="2016-06" db="EMBL/GenBank/DDBJ databases">
        <title>Comparative genomics of the ectomycorrhizal sister species Rhizopogon vinicolor and Rhizopogon vesiculosus (Basidiomycota: Boletales) reveals a divergence of the mating type B locus.</title>
        <authorList>
            <consortium name="DOE Joint Genome Institute"/>
            <person name="Mujic A.B."/>
            <person name="Kuo A."/>
            <person name="Tritt A."/>
            <person name="Lipzen A."/>
            <person name="Chen C."/>
            <person name="Johnson J."/>
            <person name="Sharma A."/>
            <person name="Barry K."/>
            <person name="Grigoriev I.V."/>
            <person name="Spatafora J.W."/>
        </authorList>
    </citation>
    <scope>NUCLEOTIDE SEQUENCE [LARGE SCALE GENOMIC DNA]</scope>
    <source>
        <strain evidence="2 3">AM-OR11-026</strain>
    </source>
</reference>
<feature type="domain" description="F-box" evidence="1">
    <location>
        <begin position="8"/>
        <end position="52"/>
    </location>
</feature>
<dbReference type="InterPro" id="IPR032675">
    <property type="entry name" value="LRR_dom_sf"/>
</dbReference>
<gene>
    <name evidence="2" type="ORF">K503DRAFT_722293</name>
</gene>
<protein>
    <recommendedName>
        <fullName evidence="1">F-box domain-containing protein</fullName>
    </recommendedName>
</protein>
<dbReference type="InterPro" id="IPR001810">
    <property type="entry name" value="F-box_dom"/>
</dbReference>
<name>A0A1B7MTE8_9AGAM</name>
<accession>A0A1B7MTE8</accession>
<sequence>MHQALRISEILVEIFSHLSHIPLNTSLSRKSLAALARTCKSFCDPAMDQLWSVLDNIGPLLNCVTRIRPMLSPYTVGFRIDDSDLFSQDEAQQFLRHVPRVRSLSVHDSRLLGFLKSDFHIKTCLLPRLLTLSWNVLFHKYRDFISLFLPPTLRHCHLGITPQVHSIVKYVAAHCPVLESLYIVPTCEDFTYMEPDEFSKLSDAVRSCTLQLVELCCPLLDPAGWKYLSNLPTLATLTMNADLQDGVRYDSFASLCGWDDLNVTPFLNLTTLSFRMTHKSGTLTPRIIATLLQLSEFPSLKEFELCFGGMPWKGADSLFHALSRFKAYRTLERITVSFHGPPTVLEHSGNPLLMIRQFFCFTQLRYLRLAVHRPTHLDDALFLEAMSSWPHIESLELQDPYPCTPTLTFRGLFAALRLCPHLHTLQVSVNSVNIDVDREAESFQHPSLQNLHLCSSRIKSAKISNDIALLVFSRLPRVCEVRCECTSGGWSLWAKVNRRLSSLKYTRSRELS</sequence>
<dbReference type="Proteomes" id="UP000092154">
    <property type="component" value="Unassembled WGS sequence"/>
</dbReference>
<dbReference type="OrthoDB" id="2691562at2759"/>
<evidence type="ECO:0000313" key="2">
    <source>
        <dbReference type="EMBL" id="OAX35892.1"/>
    </source>
</evidence>
<dbReference type="SUPFAM" id="SSF52047">
    <property type="entry name" value="RNI-like"/>
    <property type="match status" value="1"/>
</dbReference>
<dbReference type="Pfam" id="PF12937">
    <property type="entry name" value="F-box-like"/>
    <property type="match status" value="1"/>
</dbReference>
<dbReference type="EMBL" id="KV448458">
    <property type="protein sequence ID" value="OAX35892.1"/>
    <property type="molecule type" value="Genomic_DNA"/>
</dbReference>
<organism evidence="2 3">
    <name type="scientific">Rhizopogon vinicolor AM-OR11-026</name>
    <dbReference type="NCBI Taxonomy" id="1314800"/>
    <lineage>
        <taxon>Eukaryota</taxon>
        <taxon>Fungi</taxon>
        <taxon>Dikarya</taxon>
        <taxon>Basidiomycota</taxon>
        <taxon>Agaricomycotina</taxon>
        <taxon>Agaricomycetes</taxon>
        <taxon>Agaricomycetidae</taxon>
        <taxon>Boletales</taxon>
        <taxon>Suillineae</taxon>
        <taxon>Rhizopogonaceae</taxon>
        <taxon>Rhizopogon</taxon>
    </lineage>
</organism>
<evidence type="ECO:0000259" key="1">
    <source>
        <dbReference type="Pfam" id="PF12937"/>
    </source>
</evidence>
<keyword evidence="3" id="KW-1185">Reference proteome</keyword>
<dbReference type="InParanoid" id="A0A1B7MTE8"/>
<dbReference type="Gene3D" id="3.80.10.10">
    <property type="entry name" value="Ribonuclease Inhibitor"/>
    <property type="match status" value="1"/>
</dbReference>
<dbReference type="AlphaFoldDB" id="A0A1B7MTE8"/>